<evidence type="ECO:0000313" key="6">
    <source>
        <dbReference type="EMBL" id="STX52793.1"/>
    </source>
</evidence>
<dbReference type="Proteomes" id="UP000254794">
    <property type="component" value="Unassembled WGS sequence"/>
</dbReference>
<dbReference type="RefSeq" id="WP_115332318.1">
    <property type="nucleotide sequence ID" value="NZ_CAAAHP010000003.1"/>
</dbReference>
<dbReference type="FunFam" id="3.30.300.30:FF:000010">
    <property type="entry name" value="Enterobactin synthetase component F"/>
    <property type="match status" value="1"/>
</dbReference>
<keyword evidence="7" id="KW-1185">Reference proteome</keyword>
<dbReference type="PROSITE" id="PS00012">
    <property type="entry name" value="PHOSPHOPANTETHEINE"/>
    <property type="match status" value="1"/>
</dbReference>
<dbReference type="OrthoDB" id="9757559at2"/>
<accession>A0A378JRD0</accession>
<dbReference type="InterPro" id="IPR045851">
    <property type="entry name" value="AMP-bd_C_sf"/>
</dbReference>
<dbReference type="Pfam" id="PF13193">
    <property type="entry name" value="AMP-binding_C"/>
    <property type="match status" value="1"/>
</dbReference>
<dbReference type="SUPFAM" id="SSF47336">
    <property type="entry name" value="ACP-like"/>
    <property type="match status" value="1"/>
</dbReference>
<dbReference type="GO" id="GO:0031177">
    <property type="term" value="F:phosphopantetheine binding"/>
    <property type="evidence" value="ECO:0007669"/>
    <property type="project" value="TreeGrafter"/>
</dbReference>
<organism evidence="6 7">
    <name type="scientific">Legionella busanensis</name>
    <dbReference type="NCBI Taxonomy" id="190655"/>
    <lineage>
        <taxon>Bacteria</taxon>
        <taxon>Pseudomonadati</taxon>
        <taxon>Pseudomonadota</taxon>
        <taxon>Gammaproteobacteria</taxon>
        <taxon>Legionellales</taxon>
        <taxon>Legionellaceae</taxon>
        <taxon>Legionella</taxon>
    </lineage>
</organism>
<comment type="cofactor">
    <cofactor evidence="1">
        <name>pantetheine 4'-phosphate</name>
        <dbReference type="ChEBI" id="CHEBI:47942"/>
    </cofactor>
</comment>
<dbReference type="InterPro" id="IPR025110">
    <property type="entry name" value="AMP-bd_C"/>
</dbReference>
<dbReference type="Gene3D" id="3.30.559.30">
    <property type="entry name" value="Nonribosomal peptide synthetase, condensation domain"/>
    <property type="match status" value="1"/>
</dbReference>
<dbReference type="SUPFAM" id="SSF56801">
    <property type="entry name" value="Acetyl-CoA synthetase-like"/>
    <property type="match status" value="1"/>
</dbReference>
<dbReference type="NCBIfam" id="TIGR01733">
    <property type="entry name" value="AA-adenyl-dom"/>
    <property type="match status" value="1"/>
</dbReference>
<dbReference type="Pfam" id="PF00550">
    <property type="entry name" value="PP-binding"/>
    <property type="match status" value="1"/>
</dbReference>
<keyword evidence="4" id="KW-0597">Phosphoprotein</keyword>
<evidence type="ECO:0000256" key="3">
    <source>
        <dbReference type="ARBA" id="ARBA00022450"/>
    </source>
</evidence>
<dbReference type="PANTHER" id="PTHR45527">
    <property type="entry name" value="NONRIBOSOMAL PEPTIDE SYNTHETASE"/>
    <property type="match status" value="1"/>
</dbReference>
<dbReference type="Pfam" id="PF00668">
    <property type="entry name" value="Condensation"/>
    <property type="match status" value="1"/>
</dbReference>
<evidence type="ECO:0000256" key="1">
    <source>
        <dbReference type="ARBA" id="ARBA00001957"/>
    </source>
</evidence>
<dbReference type="InterPro" id="IPR020845">
    <property type="entry name" value="AMP-binding_CS"/>
</dbReference>
<dbReference type="InterPro" id="IPR001242">
    <property type="entry name" value="Condensation_dom"/>
</dbReference>
<comment type="similarity">
    <text evidence="2">Belongs to the ATP-dependent AMP-binding enzyme family.</text>
</comment>
<dbReference type="InterPro" id="IPR010071">
    <property type="entry name" value="AA_adenyl_dom"/>
</dbReference>
<dbReference type="GO" id="GO:0044550">
    <property type="term" value="P:secondary metabolite biosynthetic process"/>
    <property type="evidence" value="ECO:0007669"/>
    <property type="project" value="UniProtKB-ARBA"/>
</dbReference>
<evidence type="ECO:0000256" key="4">
    <source>
        <dbReference type="ARBA" id="ARBA00022553"/>
    </source>
</evidence>
<evidence type="ECO:0000256" key="2">
    <source>
        <dbReference type="ARBA" id="ARBA00006432"/>
    </source>
</evidence>
<dbReference type="EMBL" id="UGOD01000001">
    <property type="protein sequence ID" value="STX52793.1"/>
    <property type="molecule type" value="Genomic_DNA"/>
</dbReference>
<dbReference type="GO" id="GO:0005737">
    <property type="term" value="C:cytoplasm"/>
    <property type="evidence" value="ECO:0007669"/>
    <property type="project" value="TreeGrafter"/>
</dbReference>
<dbReference type="PANTHER" id="PTHR45527:SF1">
    <property type="entry name" value="FATTY ACID SYNTHASE"/>
    <property type="match status" value="1"/>
</dbReference>
<dbReference type="InterPro" id="IPR006162">
    <property type="entry name" value="Ppantetheine_attach_site"/>
</dbReference>
<dbReference type="PROSITE" id="PS00455">
    <property type="entry name" value="AMP_BINDING"/>
    <property type="match status" value="1"/>
</dbReference>
<keyword evidence="6" id="KW-0413">Isomerase</keyword>
<dbReference type="InterPro" id="IPR009081">
    <property type="entry name" value="PP-bd_ACP"/>
</dbReference>
<dbReference type="CDD" id="cd05930">
    <property type="entry name" value="A_NRPS"/>
    <property type="match status" value="1"/>
</dbReference>
<dbReference type="GO" id="GO:0043041">
    <property type="term" value="P:amino acid activation for nonribosomal peptide biosynthetic process"/>
    <property type="evidence" value="ECO:0007669"/>
    <property type="project" value="TreeGrafter"/>
</dbReference>
<dbReference type="InterPro" id="IPR020459">
    <property type="entry name" value="AMP-binding"/>
</dbReference>
<dbReference type="Pfam" id="PF00501">
    <property type="entry name" value="AMP-binding"/>
    <property type="match status" value="1"/>
</dbReference>
<feature type="domain" description="Carrier" evidence="5">
    <location>
        <begin position="520"/>
        <end position="595"/>
    </location>
</feature>
<dbReference type="Gene3D" id="2.30.38.10">
    <property type="entry name" value="Luciferase, Domain 3"/>
    <property type="match status" value="1"/>
</dbReference>
<evidence type="ECO:0000259" key="5">
    <source>
        <dbReference type="PROSITE" id="PS50075"/>
    </source>
</evidence>
<dbReference type="AlphaFoldDB" id="A0A378JRD0"/>
<dbReference type="EC" id="5.1.1.11" evidence="6"/>
<dbReference type="Gene3D" id="3.30.559.10">
    <property type="entry name" value="Chloramphenicol acetyltransferase-like domain"/>
    <property type="match status" value="1"/>
</dbReference>
<keyword evidence="3" id="KW-0596">Phosphopantetheine</keyword>
<gene>
    <name evidence="6" type="primary">lgrD</name>
    <name evidence="6" type="ORF">NCTC13316_02918</name>
</gene>
<dbReference type="SUPFAM" id="SSF52777">
    <property type="entry name" value="CoA-dependent acyltransferases"/>
    <property type="match status" value="2"/>
</dbReference>
<name>A0A378JRD0_9GAMM</name>
<dbReference type="FunFam" id="3.40.50.980:FF:000001">
    <property type="entry name" value="Non-ribosomal peptide synthetase"/>
    <property type="match status" value="1"/>
</dbReference>
<proteinExistence type="inferred from homology"/>
<protein>
    <submittedName>
        <fullName evidence="6">Non-ribosomal peptide synthetase</fullName>
        <ecNumber evidence="6">5.1.1.11</ecNumber>
    </submittedName>
</protein>
<evidence type="ECO:0000313" key="7">
    <source>
        <dbReference type="Proteomes" id="UP000254794"/>
    </source>
</evidence>
<sequence length="1091" mass="124629">MNIRNSKITIHELFESQANLHPDNLAVIYNNESLTYKKFNEKCNQLAHFLQKQGIKAETPVGLCMERSIELLIAMFAILKAGGAYIPLDPSHPEERISSTLNDNQVPFLLLTKDLNEKFRSYQGQTISLDFSELNNSPSLNLNTTNQIENLAYIIYTSGSTGKPKGVLIEHQSVVNFCLWFGDFCHCQASQRIDFSSSHAFDMAIANTLVPLMLGMTIVICDDEIKKSPTSYLKFIKVNRINVIKLTPSFFRVLLFEIQSNFIELPDLKLIVLGGELLHTLECASWLTHYPHHKLINEYGPTEATVGVSLFRVSNAGLHSLRPDVPIGKPGNNIELHLLDKDLNPVPTGEVGELYIGGLCLARGYFNQPQITHEKFINNPFKQESNARLYKTGDLCRRLTDGNYELLGRIDHQIKIRGFRVELGEIERCITSHPAIGEAVVIARPDHLNEKQLIAYFTLKDNQVNPGTHQIKHYLKRYLTEYMIPAAFIAVEAFPLNANGKLDREALPIPEFQPNRRYLAPTNELEEALTEIWAEEFNLNPIGIHDNFFELGGHSLIGARILTKINQMVGKNLTIKELYQAPTIAELAIIINKIKSINQKNHIKNSLITSNIIPLSHFQLLLWLSNTFEPKVKKLNIISRKRLQGAFNKEAFHNALTILLKKHEVLSYYICKFKSGQYLQRNLVLIPEEIDLQEYDEKHSNLALTNSVFELLNYHLWPKGKPLLRVKIFYLKNNTTELQVCLPHMISDGASINVLWSELSKYYLAFNKLEPTNNIGNAKSYRQYLENELILAGYSVKDHQFWLNYLKNAGFINFPPQYIVKNMAKAQIPYSTYLELPEKAINHLIQFCAHYHFGLNEALSAILGKALTKICQTKKETIFINIVKSARDNPLYDKTIGCFLKLEPIKLALNQNSSLFNLARQVQKAIIKTAPYQQCPALLKLACVNFKTVSHNRLIHFITKIVMSLYAKLFPSLKLNPNVLSQVANLTAMKKRHKFIINLNVLDNFFHSHKNKKNPPIFGLKNKSIETIQYDLLNIDYFLDICFLSDYNNNPYLVISANLLPEFRELLSKEIIHIMLNETLEKPSVVKNKII</sequence>
<dbReference type="Gene3D" id="1.10.1200.10">
    <property type="entry name" value="ACP-like"/>
    <property type="match status" value="1"/>
</dbReference>
<dbReference type="Gene3D" id="3.40.50.980">
    <property type="match status" value="2"/>
</dbReference>
<dbReference type="InterPro" id="IPR000873">
    <property type="entry name" value="AMP-dep_synth/lig_dom"/>
</dbReference>
<dbReference type="FunFam" id="3.40.50.12780:FF:000012">
    <property type="entry name" value="Non-ribosomal peptide synthetase"/>
    <property type="match status" value="1"/>
</dbReference>
<dbReference type="InterPro" id="IPR023213">
    <property type="entry name" value="CAT-like_dom_sf"/>
</dbReference>
<dbReference type="InterPro" id="IPR036736">
    <property type="entry name" value="ACP-like_sf"/>
</dbReference>
<dbReference type="GO" id="GO:0047462">
    <property type="term" value="F:phenylalanine racemase (ATP-hydrolyzing) activity"/>
    <property type="evidence" value="ECO:0007669"/>
    <property type="project" value="UniProtKB-EC"/>
</dbReference>
<dbReference type="FunFam" id="1.10.1200.10:FF:000005">
    <property type="entry name" value="Nonribosomal peptide synthetase 1"/>
    <property type="match status" value="1"/>
</dbReference>
<reference evidence="6 7" key="1">
    <citation type="submission" date="2018-06" db="EMBL/GenBank/DDBJ databases">
        <authorList>
            <consortium name="Pathogen Informatics"/>
            <person name="Doyle S."/>
        </authorList>
    </citation>
    <scope>NUCLEOTIDE SEQUENCE [LARGE SCALE GENOMIC DNA]</scope>
    <source>
        <strain evidence="6 7">NCTC13316</strain>
    </source>
</reference>
<dbReference type="Gene3D" id="3.30.300.30">
    <property type="match status" value="1"/>
</dbReference>
<dbReference type="PRINTS" id="PR00154">
    <property type="entry name" value="AMPBINDING"/>
</dbReference>
<dbReference type="PROSITE" id="PS50075">
    <property type="entry name" value="CARRIER"/>
    <property type="match status" value="1"/>
</dbReference>